<organism evidence="1 2">
    <name type="scientific">Fusarium phyllophilum</name>
    <dbReference type="NCBI Taxonomy" id="47803"/>
    <lineage>
        <taxon>Eukaryota</taxon>
        <taxon>Fungi</taxon>
        <taxon>Dikarya</taxon>
        <taxon>Ascomycota</taxon>
        <taxon>Pezizomycotina</taxon>
        <taxon>Sordariomycetes</taxon>
        <taxon>Hypocreomycetidae</taxon>
        <taxon>Hypocreales</taxon>
        <taxon>Nectriaceae</taxon>
        <taxon>Fusarium</taxon>
        <taxon>Fusarium fujikuroi species complex</taxon>
    </lineage>
</organism>
<name>A0A8H5K2M6_9HYPO</name>
<comment type="caution">
    <text evidence="1">The sequence shown here is derived from an EMBL/GenBank/DDBJ whole genome shotgun (WGS) entry which is preliminary data.</text>
</comment>
<proteinExistence type="predicted"/>
<evidence type="ECO:0000313" key="2">
    <source>
        <dbReference type="Proteomes" id="UP000582016"/>
    </source>
</evidence>
<gene>
    <name evidence="1" type="ORF">FPHYL_4953</name>
</gene>
<keyword evidence="2" id="KW-1185">Reference proteome</keyword>
<dbReference type="EMBL" id="JAAOAQ010000161">
    <property type="protein sequence ID" value="KAF5563926.1"/>
    <property type="molecule type" value="Genomic_DNA"/>
</dbReference>
<evidence type="ECO:0000313" key="1">
    <source>
        <dbReference type="EMBL" id="KAF5563926.1"/>
    </source>
</evidence>
<dbReference type="AlphaFoldDB" id="A0A8H5K2M6"/>
<accession>A0A8H5K2M6</accession>
<dbReference type="OrthoDB" id="5021418at2759"/>
<dbReference type="Proteomes" id="UP000582016">
    <property type="component" value="Unassembled WGS sequence"/>
</dbReference>
<sequence length="155" mass="18113">MAKEQRSKIFACVSDQTPEQPIDSHGELPKSTKAGEVPIFGLYVPSDIADAATVQFQEQTKAFQVKRDFYMNRYYPHMPWSHRDRFNAKEYQALQRLKTSLAKSLSEAKYTTHYRVERYIRKNMRKEEGDLTDEEVKQVMASWKDGSEMPNIEVI</sequence>
<reference evidence="1 2" key="1">
    <citation type="submission" date="2020-05" db="EMBL/GenBank/DDBJ databases">
        <title>Identification and distribution of gene clusters putatively required for synthesis of sphingolipid metabolism inhibitors in phylogenetically diverse species of the filamentous fungus Fusarium.</title>
        <authorList>
            <person name="Kim H.-S."/>
            <person name="Busman M."/>
            <person name="Brown D.W."/>
            <person name="Divon H."/>
            <person name="Uhlig S."/>
            <person name="Proctor R.H."/>
        </authorList>
    </citation>
    <scope>NUCLEOTIDE SEQUENCE [LARGE SCALE GENOMIC DNA]</scope>
    <source>
        <strain evidence="1 2">NRRL 13617</strain>
    </source>
</reference>
<protein>
    <submittedName>
        <fullName evidence="1">Uncharacterized protein</fullName>
    </submittedName>
</protein>